<dbReference type="GO" id="GO:0003746">
    <property type="term" value="F:translation elongation factor activity"/>
    <property type="evidence" value="ECO:0007669"/>
    <property type="project" value="UniProtKB-KW"/>
</dbReference>
<feature type="domain" description="Transcription elongation factor GreA/GreB C-terminal" evidence="1">
    <location>
        <begin position="54"/>
        <end position="126"/>
    </location>
</feature>
<sequence length="138" mass="15761">MKYGELIIEKKEFELLRQIISMSQNYRDKSYRISIEKLLTEMARAKVVSNAKMPNDVVRLNSVVAFSLPGNLQRNYRLVTPEMSNLKENRISILAPMGLALFGYAKGDEVEWQFPGGTNKIKIMDVIQHPQTIKKSAS</sequence>
<proteinExistence type="predicted"/>
<reference evidence="2 3" key="1">
    <citation type="submission" date="2020-03" db="EMBL/GenBank/DDBJ databases">
        <title>Salinimicrobium sp. nov, isolated from SCS.</title>
        <authorList>
            <person name="Cao W.R."/>
        </authorList>
    </citation>
    <scope>NUCLEOTIDE SEQUENCE [LARGE SCALE GENOMIC DNA]</scope>
    <source>
        <strain evidence="3">J15B91</strain>
    </source>
</reference>
<keyword evidence="2" id="KW-0251">Elongation factor</keyword>
<protein>
    <submittedName>
        <fullName evidence="2">Transcription elongation factor GreAB</fullName>
    </submittedName>
</protein>
<dbReference type="Proteomes" id="UP000703674">
    <property type="component" value="Unassembled WGS sequence"/>
</dbReference>
<evidence type="ECO:0000313" key="3">
    <source>
        <dbReference type="Proteomes" id="UP000703674"/>
    </source>
</evidence>
<dbReference type="Gene3D" id="3.10.50.30">
    <property type="entry name" value="Transcription elongation factor, GreA/GreB, C-terminal domain"/>
    <property type="match status" value="1"/>
</dbReference>
<evidence type="ECO:0000259" key="1">
    <source>
        <dbReference type="Pfam" id="PF01272"/>
    </source>
</evidence>
<dbReference type="InterPro" id="IPR001437">
    <property type="entry name" value="Tscrpt_elong_fac_GreA/B_C"/>
</dbReference>
<dbReference type="SUPFAM" id="SSF54534">
    <property type="entry name" value="FKBP-like"/>
    <property type="match status" value="1"/>
</dbReference>
<gene>
    <name evidence="2" type="ORF">HC175_02615</name>
</gene>
<dbReference type="EMBL" id="JAAVJR010000001">
    <property type="protein sequence ID" value="NJW51803.1"/>
    <property type="molecule type" value="Genomic_DNA"/>
</dbReference>
<dbReference type="Pfam" id="PF01272">
    <property type="entry name" value="GreA_GreB"/>
    <property type="match status" value="1"/>
</dbReference>
<name>A0ABX1CZG2_9FLAO</name>
<dbReference type="InterPro" id="IPR036953">
    <property type="entry name" value="GreA/GreB_C_sf"/>
</dbReference>
<dbReference type="RefSeq" id="WP_168136941.1">
    <property type="nucleotide sequence ID" value="NZ_JAAVJR010000001.1"/>
</dbReference>
<keyword evidence="2" id="KW-0648">Protein biosynthesis</keyword>
<evidence type="ECO:0000313" key="2">
    <source>
        <dbReference type="EMBL" id="NJW51803.1"/>
    </source>
</evidence>
<dbReference type="PANTHER" id="PTHR30437:SF5">
    <property type="entry name" value="REGULATOR OF NUCLEOSIDE DIPHOSPHATE KINASE"/>
    <property type="match status" value="1"/>
</dbReference>
<accession>A0ABX1CZG2</accession>
<comment type="caution">
    <text evidence="2">The sequence shown here is derived from an EMBL/GenBank/DDBJ whole genome shotgun (WGS) entry which is preliminary data.</text>
</comment>
<dbReference type="InterPro" id="IPR023459">
    <property type="entry name" value="Tscrpt_elong_fac_GreA/B_fam"/>
</dbReference>
<dbReference type="PANTHER" id="PTHR30437">
    <property type="entry name" value="TRANSCRIPTION ELONGATION FACTOR GREA"/>
    <property type="match status" value="1"/>
</dbReference>
<organism evidence="2 3">
    <name type="scientific">Salinimicrobium oceani</name>
    <dbReference type="NCBI Taxonomy" id="2722702"/>
    <lineage>
        <taxon>Bacteria</taxon>
        <taxon>Pseudomonadati</taxon>
        <taxon>Bacteroidota</taxon>
        <taxon>Flavobacteriia</taxon>
        <taxon>Flavobacteriales</taxon>
        <taxon>Flavobacteriaceae</taxon>
        <taxon>Salinimicrobium</taxon>
    </lineage>
</organism>
<keyword evidence="3" id="KW-1185">Reference proteome</keyword>